<reference evidence="2" key="1">
    <citation type="submission" date="2011-08" db="EMBL/GenBank/DDBJ databases">
        <authorList>
            <person name="Rombauts S."/>
        </authorList>
    </citation>
    <scope>NUCLEOTIDE SEQUENCE</scope>
    <source>
        <strain evidence="2">London</strain>
    </source>
</reference>
<dbReference type="EnsemblMetazoa" id="tetur16g03140.1">
    <property type="protein sequence ID" value="tetur16g03140.1"/>
    <property type="gene ID" value="tetur16g03140"/>
</dbReference>
<name>T1KP23_TETUR</name>
<evidence type="ECO:0000313" key="2">
    <source>
        <dbReference type="Proteomes" id="UP000015104"/>
    </source>
</evidence>
<organism evidence="1 2">
    <name type="scientific">Tetranychus urticae</name>
    <name type="common">Two-spotted spider mite</name>
    <dbReference type="NCBI Taxonomy" id="32264"/>
    <lineage>
        <taxon>Eukaryota</taxon>
        <taxon>Metazoa</taxon>
        <taxon>Ecdysozoa</taxon>
        <taxon>Arthropoda</taxon>
        <taxon>Chelicerata</taxon>
        <taxon>Arachnida</taxon>
        <taxon>Acari</taxon>
        <taxon>Acariformes</taxon>
        <taxon>Trombidiformes</taxon>
        <taxon>Prostigmata</taxon>
        <taxon>Eleutherengona</taxon>
        <taxon>Raphignathae</taxon>
        <taxon>Tetranychoidea</taxon>
        <taxon>Tetranychidae</taxon>
        <taxon>Tetranychus</taxon>
    </lineage>
</organism>
<accession>T1KP23</accession>
<dbReference type="Proteomes" id="UP000015104">
    <property type="component" value="Unassembled WGS sequence"/>
</dbReference>
<keyword evidence="2" id="KW-1185">Reference proteome</keyword>
<reference evidence="1" key="2">
    <citation type="submission" date="2015-06" db="UniProtKB">
        <authorList>
            <consortium name="EnsemblMetazoa"/>
        </authorList>
    </citation>
    <scope>IDENTIFICATION</scope>
</reference>
<sequence>MECIGLVDVIPVVVVAVAPVKPDGRFTKEKKGQGKKNFFEKKDLNWNVIKH</sequence>
<dbReference type="HOGENOM" id="CLU_3109026_0_0_1"/>
<proteinExistence type="predicted"/>
<evidence type="ECO:0000313" key="1">
    <source>
        <dbReference type="EnsemblMetazoa" id="tetur16g03140.1"/>
    </source>
</evidence>
<dbReference type="EMBL" id="CAEY01000284">
    <property type="status" value="NOT_ANNOTATED_CDS"/>
    <property type="molecule type" value="Genomic_DNA"/>
</dbReference>
<protein>
    <submittedName>
        <fullName evidence="1">Uncharacterized protein</fullName>
    </submittedName>
</protein>
<dbReference type="AlphaFoldDB" id="T1KP23"/>